<dbReference type="AlphaFoldDB" id="A0A167SVD9"/>
<evidence type="ECO:0000313" key="2">
    <source>
        <dbReference type="EMBL" id="KZP02283.1"/>
    </source>
</evidence>
<proteinExistence type="predicted"/>
<reference evidence="2 3" key="1">
    <citation type="journal article" date="2016" name="Mol. Biol. Evol.">
        <title>Comparative Genomics of Early-Diverging Mushroom-Forming Fungi Provides Insights into the Origins of Lignocellulose Decay Capabilities.</title>
        <authorList>
            <person name="Nagy L.G."/>
            <person name="Riley R."/>
            <person name="Tritt A."/>
            <person name="Adam C."/>
            <person name="Daum C."/>
            <person name="Floudas D."/>
            <person name="Sun H."/>
            <person name="Yadav J.S."/>
            <person name="Pangilinan J."/>
            <person name="Larsson K.H."/>
            <person name="Matsuura K."/>
            <person name="Barry K."/>
            <person name="Labutti K."/>
            <person name="Kuo R."/>
            <person name="Ohm R.A."/>
            <person name="Bhattacharya S.S."/>
            <person name="Shirouzu T."/>
            <person name="Yoshinaga Y."/>
            <person name="Martin F.M."/>
            <person name="Grigoriev I.V."/>
            <person name="Hibbett D.S."/>
        </authorList>
    </citation>
    <scope>NUCLEOTIDE SEQUENCE [LARGE SCALE GENOMIC DNA]</scope>
    <source>
        <strain evidence="2 3">CBS 109695</strain>
    </source>
</reference>
<gene>
    <name evidence="2" type="ORF">FIBSPDRAFT_84851</name>
</gene>
<name>A0A167SVD9_9AGAM</name>
<protein>
    <submittedName>
        <fullName evidence="2">Uncharacterized protein</fullName>
    </submittedName>
</protein>
<sequence length="226" mass="24723">MWTKKLAPTPQPTKEIRRQAEHSPSPGPRSGSVIMHPFNQQISHSASVPILHTASLTERRSPARVITVDGGADPVAAVGVKALIDEFRVSGGEDGVGRFRVEIVNRVQRIERGDIDEGDGRRGWAGNVSGTVICNFGVHRRRILAAVGQEGQASGDHALALPADANLFEATASERIFARGLRCEMHGSENGPVEPRPADCIRLQHERYVFDSNRGRYGKLGHFLRR</sequence>
<keyword evidence="3" id="KW-1185">Reference proteome</keyword>
<dbReference type="EMBL" id="KV418746">
    <property type="protein sequence ID" value="KZP02283.1"/>
    <property type="molecule type" value="Genomic_DNA"/>
</dbReference>
<evidence type="ECO:0000313" key="3">
    <source>
        <dbReference type="Proteomes" id="UP000076532"/>
    </source>
</evidence>
<organism evidence="2 3">
    <name type="scientific">Athelia psychrophila</name>
    <dbReference type="NCBI Taxonomy" id="1759441"/>
    <lineage>
        <taxon>Eukaryota</taxon>
        <taxon>Fungi</taxon>
        <taxon>Dikarya</taxon>
        <taxon>Basidiomycota</taxon>
        <taxon>Agaricomycotina</taxon>
        <taxon>Agaricomycetes</taxon>
        <taxon>Agaricomycetidae</taxon>
        <taxon>Atheliales</taxon>
        <taxon>Atheliaceae</taxon>
        <taxon>Athelia</taxon>
    </lineage>
</organism>
<evidence type="ECO:0000256" key="1">
    <source>
        <dbReference type="SAM" id="MobiDB-lite"/>
    </source>
</evidence>
<dbReference type="Proteomes" id="UP000076532">
    <property type="component" value="Unassembled WGS sequence"/>
</dbReference>
<feature type="region of interest" description="Disordered" evidence="1">
    <location>
        <begin position="1"/>
        <end position="34"/>
    </location>
</feature>
<accession>A0A167SVD9</accession>